<feature type="domain" description="U3 small nucleolar RNA-associated protein 20" evidence="3">
    <location>
        <begin position="1617"/>
        <end position="1833"/>
    </location>
</feature>
<dbReference type="PANTHER" id="PTHR17695">
    <property type="entry name" value="SMALL SUBUNIT PROCESSOME COMPONENT 20 HOMOLOG"/>
    <property type="match status" value="1"/>
</dbReference>
<sequence length="2531" mass="287454">DTQREREDLGIRIYRAVIMATPADSRAVKSLNNSHGRKRFVFKNLLERMSDIENKVLNVFRSLDKVKDEPSQGSTFLKDCLVEWRELNTAADFISFYEEMLPFVQTLPLVLSQKELIFTKLVSGLQLKARFSLEAFLSLIAALSRDLLDDFIPFLPRFVNSLVTLLKNGGQKDPEIIEQIMVSWSSIVRDLQKYLVCDIEGILRDTLELRYYPNECISKLMSPSMSFLLRTARDKQLKIEIKRILSEVADPLKRSGGVNLLYHLMRGTSVSLHSKAGQVLSFLLRDSTLSFCDNLPQGNVFLIMVSYPIVGSGGTVEVVSSTLQRLCEDFKVEELSVMWNCLYIATKQSIKNKNSAHLTRLLIVLTSAVRVEKGLKTTHVWLDSDWLGFYACSWINNMIFESTEEVIPLLLSYCKKQQTSHDKVKIIDGSVERIHEFLEEKIKKTQTYIENTGLAQIDEAEFAAVCGAVNCFPYFKVDSSLLICFKNTLKQHLADSAVNTCSAQELMWQSMLGAVLGVIINRSDVEEALFLAKQYKTCVQVLSSVADYLDRVVMPVLANDGSSPNAYPELEADKAEDAFTIFSENLRHSNKDIRLLTLRILCHFETLSCNPSSEEHPPPKKKLKTSVVHKSLPKANALQLLKTVEESLLTVSTEMELSRSITSIQTDLSDGRMHEAYVPLVFNGIIGIFHNRFSRIWEPASDCLAVLIKNHTGAVWNGFVRYIGQCQLNFEALHNHSEDENYRTSQKHTDTGEVVSLLLKTIQKVPTVAQSRASDILPLFLKFMGYKSEEDPLRVGLFNGEAYNGKEWKGLFTQWLTLLKLMKNPRSSRFSQFVNDVLQNRFLDDNVAEIQTSVLECLVLWNDYLLPHRKRLENLIISKKLREELATWDFSKDIEEAHRSHFVCLVIRILMPKVRNLKDSASRKRTSICHREAVLVVISQLDVNELALFFALLMKPLNIISEETTDLFWSSGKCSLEYFQKSNFLKYFNVDTLSTLSWKMKSGFLHVIQHVLEVFDVFHVRPFLDFLMGCVVRLLVNYAPNIDEESTIDKESVSTKADLKQFKELRSLCLKIIAHVLKKYEDCDLGSEFWDLFFSAVNPLIKSFKQEGSSSENPSSLFSCFLSMSKSRNLVTFLCREESLVPDIFSILTVTTASEAIKSSALSFIKNLLSLENDLDDDDDHMLKGILDPYLEALINSLHSLFREDILKRKYHGEREIKILKLLSKHIRDESHVMKYLDVLLSFLDKRVKYSDTHREALLAIQDITSLLGSESTSKIIDKVSPLLVDADLGLRLCICDLLESLTKIDFSLNLVAKCVSDMNATSPMEVDELDYEKIVDAYGKIDADFFNKSSEQHMMIILSQSLYYISSGEVTLKYCARNLLFTFIEFSASILCQEASARSDIGKDVSRSVARWTGDRVLRIMNNFILKHIGDSVNRGISSGEEEILLIRKMVMELPDSGNLAAFRPLLGSENDEDDFFKNVFSIQAHRRARAIKNFAKVIKDSTSSLPEGVVRELLISVFFNMFLDGQDGKGQNVHDACAEALASVSAHMSWNPYYALLNRCFREMEKHTEKRKRLMNLVCSILNKFHFAEDGYVQDKIRVCLEKTLFPKIQKLMDSETDSVHVNGYVAAVKVLKLLPKDRMDSNLDSIVSKVSKYLRDPVQKPRDEARKALVACLEELGLEDNLQLFVRKLVSLLRKGSEVHVLGYTVYHILSKCLPNPTGEKLDHCLEDLLDVVEADILGDVDEQKTDREYVSKKIESRKRKSPDTLRLLAENVTFRSHSLKLLSIVTDQLQRPMTSALKSKLEEMLKNIAAGIENNPSVDQKDLFCFIYDRVDDGINNKSGLGDQASSQPSKKRRKSRDTQETSGSKSCPHLITVFALDLLHSRLKKIQPNSANEELVSRLDPFVRLLVGCLSSKYEDVVSSSVRCFTALMRLKLPSFKSEAGKVKAAVLNIAASVSAMSSKSPLLESCIKLLKALIGNENLSLSSEQLKMLIQFPIFVDLESDSSVASLSLLKAIVKTNPKIYDVADQVTKLMITHQDESTRKICREILVGFLVHNEKKLLERCFSVLLNSLSNSVFSSFSYEYSDGRDSVLDALQELIKKLSNPDLDKLSQRLFPVLADRLEIEPDKKLLRKICVAIKLVIGRMSDYSSSLDLCLGWYKQGSSQAKAAQVLGLFIEAKKDKFPEHIRSRLLHEAKTILESAVKLQDTVEEESAPPFWKEAYYSLVMIEKMLNHFPDFTFKKDLEDIWKMVFKLLLHPHEWLRSISCRLLKHYFDKLSGKKSGKSQEQVAEPLLEKPSSLFMVAVSLCVHLEHLKKQPSTGKKKQHSTDDGKEIDVGIITRNIVCAVSRLHSLLGRCDHEFWSSLDNDEQVVFLKAFENLDSGKGKSTFLALTSGRRSGDDVRSVLVGGPEEEMQGERGSTDQEEDEEEHHGSTARKVISDELKQLAEEVSESIKEKSLGSQMFVQVYGEIKESLKTKREKRKREEKLMAVINPERNAKRKLKLASKNKANKKRRIMSNKMSRWSRS</sequence>
<dbReference type="InterPro" id="IPR011430">
    <property type="entry name" value="UTP20_N"/>
</dbReference>
<organism evidence="5 6">
    <name type="scientific">Thlaspi arvense</name>
    <name type="common">Field penny-cress</name>
    <dbReference type="NCBI Taxonomy" id="13288"/>
    <lineage>
        <taxon>Eukaryota</taxon>
        <taxon>Viridiplantae</taxon>
        <taxon>Streptophyta</taxon>
        <taxon>Embryophyta</taxon>
        <taxon>Tracheophyta</taxon>
        <taxon>Spermatophyta</taxon>
        <taxon>Magnoliopsida</taxon>
        <taxon>eudicotyledons</taxon>
        <taxon>Gunneridae</taxon>
        <taxon>Pentapetalae</taxon>
        <taxon>rosids</taxon>
        <taxon>malvids</taxon>
        <taxon>Brassicales</taxon>
        <taxon>Brassicaceae</taxon>
        <taxon>Thlaspideae</taxon>
        <taxon>Thlaspi</taxon>
    </lineage>
</organism>
<protein>
    <submittedName>
        <fullName evidence="5">Uncharacterized protein</fullName>
    </submittedName>
</protein>
<feature type="region of interest" description="Disordered" evidence="1">
    <location>
        <begin position="2509"/>
        <end position="2531"/>
    </location>
</feature>
<dbReference type="InterPro" id="IPR057525">
    <property type="entry name" value="UTP20_C"/>
</dbReference>
<feature type="domain" description="U3 small nucleolar RNA-associated protein 20 C-terminal" evidence="4">
    <location>
        <begin position="2444"/>
        <end position="2520"/>
    </location>
</feature>
<gene>
    <name evidence="5" type="ORF">TAV2_LOCUS2603</name>
</gene>
<name>A0AAU9R531_THLAR</name>
<evidence type="ECO:0000259" key="4">
    <source>
        <dbReference type="Pfam" id="PF23099"/>
    </source>
</evidence>
<evidence type="ECO:0000259" key="2">
    <source>
        <dbReference type="Pfam" id="PF07539"/>
    </source>
</evidence>
<dbReference type="Pfam" id="PF20416">
    <property type="entry name" value="UTP20"/>
    <property type="match status" value="1"/>
</dbReference>
<dbReference type="Gene3D" id="1.25.10.10">
    <property type="entry name" value="Leucine-rich Repeat Variant"/>
    <property type="match status" value="2"/>
</dbReference>
<dbReference type="GO" id="GO:0032040">
    <property type="term" value="C:small-subunit processome"/>
    <property type="evidence" value="ECO:0007669"/>
    <property type="project" value="TreeGrafter"/>
</dbReference>
<dbReference type="Pfam" id="PF23099">
    <property type="entry name" value="UTP20_C"/>
    <property type="match status" value="1"/>
</dbReference>
<dbReference type="InterPro" id="IPR011989">
    <property type="entry name" value="ARM-like"/>
</dbReference>
<proteinExistence type="predicted"/>
<evidence type="ECO:0000313" key="5">
    <source>
        <dbReference type="EMBL" id="CAH2033830.1"/>
    </source>
</evidence>
<dbReference type="Pfam" id="PF07539">
    <property type="entry name" value="UTP20_N"/>
    <property type="match status" value="1"/>
</dbReference>
<feature type="region of interest" description="Disordered" evidence="1">
    <location>
        <begin position="1842"/>
        <end position="1870"/>
    </location>
</feature>
<feature type="non-terminal residue" evidence="5">
    <location>
        <position position="2531"/>
    </location>
</feature>
<dbReference type="InterPro" id="IPR046523">
    <property type="entry name" value="UTP20_dom"/>
</dbReference>
<dbReference type="InterPro" id="IPR052575">
    <property type="entry name" value="SSU_processome_comp_20"/>
</dbReference>
<evidence type="ECO:0000313" key="6">
    <source>
        <dbReference type="Proteomes" id="UP000836841"/>
    </source>
</evidence>
<dbReference type="EMBL" id="OU466857">
    <property type="protein sequence ID" value="CAH2033830.1"/>
    <property type="molecule type" value="Genomic_DNA"/>
</dbReference>
<dbReference type="Proteomes" id="UP000836841">
    <property type="component" value="Chromosome 1"/>
</dbReference>
<dbReference type="GO" id="GO:0030686">
    <property type="term" value="C:90S preribosome"/>
    <property type="evidence" value="ECO:0007669"/>
    <property type="project" value="TreeGrafter"/>
</dbReference>
<feature type="region of interest" description="Disordered" evidence="1">
    <location>
        <begin position="2405"/>
        <end position="2441"/>
    </location>
</feature>
<accession>A0AAU9R531</accession>
<feature type="domain" description="U3 small nucleolar RNA-associated protein 20 N-terminal" evidence="2">
    <location>
        <begin position="813"/>
        <end position="1396"/>
    </location>
</feature>
<dbReference type="InterPro" id="IPR016024">
    <property type="entry name" value="ARM-type_fold"/>
</dbReference>
<dbReference type="PANTHER" id="PTHR17695:SF11">
    <property type="entry name" value="SMALL SUBUNIT PROCESSOME COMPONENT 20 HOMOLOG"/>
    <property type="match status" value="1"/>
</dbReference>
<reference evidence="5 6" key="1">
    <citation type="submission" date="2022-03" db="EMBL/GenBank/DDBJ databases">
        <authorList>
            <person name="Nunn A."/>
            <person name="Chopra R."/>
            <person name="Nunn A."/>
            <person name="Contreras Garrido A."/>
        </authorList>
    </citation>
    <scope>NUCLEOTIDE SEQUENCE [LARGE SCALE GENOMIC DNA]</scope>
</reference>
<keyword evidence="6" id="KW-1185">Reference proteome</keyword>
<evidence type="ECO:0000256" key="1">
    <source>
        <dbReference type="SAM" id="MobiDB-lite"/>
    </source>
</evidence>
<evidence type="ECO:0000259" key="3">
    <source>
        <dbReference type="Pfam" id="PF20416"/>
    </source>
</evidence>
<dbReference type="SUPFAM" id="SSF48371">
    <property type="entry name" value="ARM repeat"/>
    <property type="match status" value="3"/>
</dbReference>